<dbReference type="Pfam" id="PF00011">
    <property type="entry name" value="HSP20"/>
    <property type="match status" value="1"/>
</dbReference>
<name>A0A1H3BYE8_THIRO</name>
<reference evidence="6" key="1">
    <citation type="submission" date="2016-10" db="EMBL/GenBank/DDBJ databases">
        <authorList>
            <person name="Varghese N."/>
            <person name="Submissions S."/>
        </authorList>
    </citation>
    <scope>NUCLEOTIDE SEQUENCE [LARGE SCALE GENOMIC DNA]</scope>
    <source>
        <strain evidence="6">DSM 217</strain>
    </source>
</reference>
<dbReference type="Gene3D" id="2.60.40.790">
    <property type="match status" value="1"/>
</dbReference>
<feature type="domain" description="CS" evidence="4">
    <location>
        <begin position="62"/>
        <end position="166"/>
    </location>
</feature>
<dbReference type="RefSeq" id="WP_093036954.1">
    <property type="nucleotide sequence ID" value="NZ_FNNZ01000028.1"/>
</dbReference>
<dbReference type="CDD" id="cd06464">
    <property type="entry name" value="ACD_sHsps-like"/>
    <property type="match status" value="1"/>
</dbReference>
<evidence type="ECO:0000259" key="4">
    <source>
        <dbReference type="PROSITE" id="PS51203"/>
    </source>
</evidence>
<proteinExistence type="inferred from homology"/>
<keyword evidence="5" id="KW-0346">Stress response</keyword>
<gene>
    <name evidence="5" type="ORF">SAMN05421783_1285</name>
</gene>
<evidence type="ECO:0000313" key="6">
    <source>
        <dbReference type="Proteomes" id="UP000198816"/>
    </source>
</evidence>
<dbReference type="SUPFAM" id="SSF49764">
    <property type="entry name" value="HSP20-like chaperones"/>
    <property type="match status" value="1"/>
</dbReference>
<accession>A0A1H3BYE8</accession>
<dbReference type="InterPro" id="IPR007052">
    <property type="entry name" value="CS_dom"/>
</dbReference>
<feature type="domain" description="SHSP" evidence="3">
    <location>
        <begin position="58"/>
        <end position="168"/>
    </location>
</feature>
<organism evidence="5 6">
    <name type="scientific">Thiocapsa roseopersicina</name>
    <dbReference type="NCBI Taxonomy" id="1058"/>
    <lineage>
        <taxon>Bacteria</taxon>
        <taxon>Pseudomonadati</taxon>
        <taxon>Pseudomonadota</taxon>
        <taxon>Gammaproteobacteria</taxon>
        <taxon>Chromatiales</taxon>
        <taxon>Chromatiaceae</taxon>
        <taxon>Thiocapsa</taxon>
    </lineage>
</organism>
<protein>
    <submittedName>
        <fullName evidence="5">Heat shock protein Hsp20</fullName>
    </submittedName>
</protein>
<comment type="similarity">
    <text evidence="1 2">Belongs to the small heat shock protein (HSP20) family.</text>
</comment>
<evidence type="ECO:0000259" key="3">
    <source>
        <dbReference type="PROSITE" id="PS01031"/>
    </source>
</evidence>
<keyword evidence="6" id="KW-1185">Reference proteome</keyword>
<dbReference type="InterPro" id="IPR008978">
    <property type="entry name" value="HSP20-like_chaperone"/>
</dbReference>
<evidence type="ECO:0000313" key="5">
    <source>
        <dbReference type="EMBL" id="SDX46229.1"/>
    </source>
</evidence>
<dbReference type="AlphaFoldDB" id="A0A1H3BYE8"/>
<dbReference type="PANTHER" id="PTHR11527">
    <property type="entry name" value="HEAT-SHOCK PROTEIN 20 FAMILY MEMBER"/>
    <property type="match status" value="1"/>
</dbReference>
<dbReference type="InterPro" id="IPR031107">
    <property type="entry name" value="Small_HSP"/>
</dbReference>
<dbReference type="Proteomes" id="UP000198816">
    <property type="component" value="Unassembled WGS sequence"/>
</dbReference>
<evidence type="ECO:0000256" key="2">
    <source>
        <dbReference type="RuleBase" id="RU003616"/>
    </source>
</evidence>
<evidence type="ECO:0000256" key="1">
    <source>
        <dbReference type="PROSITE-ProRule" id="PRU00285"/>
    </source>
</evidence>
<dbReference type="OrthoDB" id="9792695at2"/>
<dbReference type="EMBL" id="FNNZ01000028">
    <property type="protein sequence ID" value="SDX46229.1"/>
    <property type="molecule type" value="Genomic_DNA"/>
</dbReference>
<dbReference type="PROSITE" id="PS51203">
    <property type="entry name" value="CS"/>
    <property type="match status" value="1"/>
</dbReference>
<dbReference type="STRING" id="1058.SAMN05421783_1285"/>
<sequence>MKTKSKAIGEAVPRREMTLFDEMDRAFDDLMLGGPQRGWRHGWMHPFREMWPEWVRLEHAVEMTPKVDLIDREEELVLRAEVPGVEKKDLEIELVGQVLTLKGERKHEKTEEKGTYYRSEIARGSFVRSLRLPENVDLEQAKAEFKDGVLEIHLPKTEKTERRRIEVA</sequence>
<dbReference type="InterPro" id="IPR002068">
    <property type="entry name" value="A-crystallin/Hsp20_dom"/>
</dbReference>
<dbReference type="PROSITE" id="PS01031">
    <property type="entry name" value="SHSP"/>
    <property type="match status" value="1"/>
</dbReference>